<feature type="compositionally biased region" description="Polar residues" evidence="1">
    <location>
        <begin position="21"/>
        <end position="30"/>
    </location>
</feature>
<dbReference type="RefSeq" id="WP_235506952.1">
    <property type="nucleotide sequence ID" value="NZ_JAUORK010000027.1"/>
</dbReference>
<accession>A0AAP4U234</accession>
<evidence type="ECO:0000259" key="3">
    <source>
        <dbReference type="Pfam" id="PF13828"/>
    </source>
</evidence>
<protein>
    <submittedName>
        <fullName evidence="4">DUF4190 domain-containing protein</fullName>
    </submittedName>
</protein>
<evidence type="ECO:0000256" key="2">
    <source>
        <dbReference type="SAM" id="Phobius"/>
    </source>
</evidence>
<evidence type="ECO:0000313" key="4">
    <source>
        <dbReference type="EMBL" id="MDO6673561.1"/>
    </source>
</evidence>
<evidence type="ECO:0000256" key="1">
    <source>
        <dbReference type="SAM" id="MobiDB-lite"/>
    </source>
</evidence>
<keyword evidence="2" id="KW-0812">Transmembrane</keyword>
<feature type="transmembrane region" description="Helical" evidence="2">
    <location>
        <begin position="94"/>
        <end position="127"/>
    </location>
</feature>
<dbReference type="InterPro" id="IPR025241">
    <property type="entry name" value="DUF4190"/>
</dbReference>
<organism evidence="4 5">
    <name type="scientific">Cobetia amphilecti</name>
    <dbReference type="NCBI Taxonomy" id="1055104"/>
    <lineage>
        <taxon>Bacteria</taxon>
        <taxon>Pseudomonadati</taxon>
        <taxon>Pseudomonadota</taxon>
        <taxon>Gammaproteobacteria</taxon>
        <taxon>Oceanospirillales</taxon>
        <taxon>Halomonadaceae</taxon>
        <taxon>Cobetia</taxon>
    </lineage>
</organism>
<sequence length="129" mass="13085">MTETPTPPDDTSTSGSQTQGRAQESSQGPSQGPYAPTPPAQDTHASTNLMAVAAFALSVLGCLLAPAALGGVVCGHIARSQIRRSGEAGDSWALAGLILGYLLIALSLAGLLMFGGMMLTMFGIMAFST</sequence>
<proteinExistence type="predicted"/>
<comment type="caution">
    <text evidence="4">The sequence shown here is derived from an EMBL/GenBank/DDBJ whole genome shotgun (WGS) entry which is preliminary data.</text>
</comment>
<keyword evidence="2" id="KW-1133">Transmembrane helix</keyword>
<dbReference type="Pfam" id="PF13828">
    <property type="entry name" value="DUF4190"/>
    <property type="match status" value="1"/>
</dbReference>
<dbReference type="AlphaFoldDB" id="A0AAP4U234"/>
<evidence type="ECO:0000313" key="5">
    <source>
        <dbReference type="Proteomes" id="UP001170481"/>
    </source>
</evidence>
<feature type="transmembrane region" description="Helical" evidence="2">
    <location>
        <begin position="49"/>
        <end position="73"/>
    </location>
</feature>
<name>A0AAP4U234_9GAMM</name>
<keyword evidence="2" id="KW-0472">Membrane</keyword>
<feature type="compositionally biased region" description="Low complexity" evidence="1">
    <location>
        <begin position="9"/>
        <end position="20"/>
    </location>
</feature>
<feature type="domain" description="DUF4190" evidence="3">
    <location>
        <begin position="50"/>
        <end position="108"/>
    </location>
</feature>
<reference evidence="4" key="1">
    <citation type="submission" date="2023-07" db="EMBL/GenBank/DDBJ databases">
        <title>Genome content predicts the carbon catabolic preferences of heterotrophic bacteria.</title>
        <authorList>
            <person name="Gralka M."/>
        </authorList>
    </citation>
    <scope>NUCLEOTIDE SEQUENCE</scope>
    <source>
        <strain evidence="4">C2R13</strain>
    </source>
</reference>
<feature type="region of interest" description="Disordered" evidence="1">
    <location>
        <begin position="1"/>
        <end position="43"/>
    </location>
</feature>
<dbReference type="EMBL" id="JAUORK010000027">
    <property type="protein sequence ID" value="MDO6673561.1"/>
    <property type="molecule type" value="Genomic_DNA"/>
</dbReference>
<gene>
    <name evidence="4" type="ORF">Q4535_15755</name>
</gene>
<dbReference type="Proteomes" id="UP001170481">
    <property type="component" value="Unassembled WGS sequence"/>
</dbReference>